<keyword evidence="1" id="KW-1133">Transmembrane helix</keyword>
<dbReference type="KEGG" id="senf:GJR95_40990"/>
<evidence type="ECO:0000313" key="2">
    <source>
        <dbReference type="EMBL" id="QHW01022.1"/>
    </source>
</evidence>
<name>A0A6P1W6H3_9BACT</name>
<dbReference type="Proteomes" id="UP000464577">
    <property type="component" value="Chromosome"/>
</dbReference>
<evidence type="ECO:0000313" key="3">
    <source>
        <dbReference type="Proteomes" id="UP000464577"/>
    </source>
</evidence>
<protein>
    <submittedName>
        <fullName evidence="2">Uncharacterized protein</fullName>
    </submittedName>
</protein>
<dbReference type="EMBL" id="CP045997">
    <property type="protein sequence ID" value="QHW01022.1"/>
    <property type="molecule type" value="Genomic_DNA"/>
</dbReference>
<keyword evidence="3" id="KW-1185">Reference proteome</keyword>
<gene>
    <name evidence="2" type="ORF">GJR95_40990</name>
</gene>
<keyword evidence="1" id="KW-0472">Membrane</keyword>
<keyword evidence="1" id="KW-0812">Transmembrane</keyword>
<feature type="transmembrane region" description="Helical" evidence="1">
    <location>
        <begin position="75"/>
        <end position="93"/>
    </location>
</feature>
<dbReference type="AlphaFoldDB" id="A0A6P1W6H3"/>
<dbReference type="RefSeq" id="WP_162391416.1">
    <property type="nucleotide sequence ID" value="NZ_CP045997.1"/>
</dbReference>
<organism evidence="2 3">
    <name type="scientific">Spirosoma endbachense</name>
    <dbReference type="NCBI Taxonomy" id="2666025"/>
    <lineage>
        <taxon>Bacteria</taxon>
        <taxon>Pseudomonadati</taxon>
        <taxon>Bacteroidota</taxon>
        <taxon>Cytophagia</taxon>
        <taxon>Cytophagales</taxon>
        <taxon>Cytophagaceae</taxon>
        <taxon>Spirosoma</taxon>
    </lineage>
</organism>
<feature type="transmembrane region" description="Helical" evidence="1">
    <location>
        <begin position="37"/>
        <end position="55"/>
    </location>
</feature>
<reference evidence="2 3" key="1">
    <citation type="submission" date="2019-11" db="EMBL/GenBank/DDBJ databases">
        <title>Spirosoma endbachense sp. nov., isolated from a natural salt meadow.</title>
        <authorList>
            <person name="Rojas J."/>
            <person name="Ambika Manirajan B."/>
            <person name="Ratering S."/>
            <person name="Suarez C."/>
            <person name="Geissler-Plaum R."/>
            <person name="Schnell S."/>
        </authorList>
    </citation>
    <scope>NUCLEOTIDE SEQUENCE [LARGE SCALE GENOMIC DNA]</scope>
    <source>
        <strain evidence="2 3">I-24</strain>
    </source>
</reference>
<accession>A0A6P1W6H3</accession>
<feature type="transmembrane region" description="Helical" evidence="1">
    <location>
        <begin position="105"/>
        <end position="130"/>
    </location>
</feature>
<evidence type="ECO:0000256" key="1">
    <source>
        <dbReference type="SAM" id="Phobius"/>
    </source>
</evidence>
<proteinExistence type="predicted"/>
<sequence length="146" mass="16075">MKAPSVILPSLMLLVSLETIGFVGHSHPDLITSEVGVISVLLMITSIGSLALVNLGVHSNTLVPKARKKHKVHRILDTLLLWLCVPSLLQVYVEAFSGNEFLHRLILFGYLSFSIPALTGLVIVMCSVSWKRENTNPPKTHEKITL</sequence>